<protein>
    <submittedName>
        <fullName evidence="2">ABC transporter substrate-binding protein</fullName>
    </submittedName>
</protein>
<dbReference type="Proteomes" id="UP000787625">
    <property type="component" value="Unassembled WGS sequence"/>
</dbReference>
<accession>A0A9D2UHZ4</accession>
<dbReference type="InterPro" id="IPR050902">
    <property type="entry name" value="ABC_Transporter_SBP"/>
</dbReference>
<dbReference type="SUPFAM" id="SSF53807">
    <property type="entry name" value="Helical backbone' metal receptor"/>
    <property type="match status" value="1"/>
</dbReference>
<dbReference type="PANTHER" id="PTHR30535:SF34">
    <property type="entry name" value="MOLYBDATE-BINDING PROTEIN MOLA"/>
    <property type="match status" value="1"/>
</dbReference>
<dbReference type="InterPro" id="IPR002491">
    <property type="entry name" value="ABC_transptr_periplasmic_BD"/>
</dbReference>
<reference evidence="2" key="1">
    <citation type="journal article" date="2021" name="PeerJ">
        <title>Extensive microbial diversity within the chicken gut microbiome revealed by metagenomics and culture.</title>
        <authorList>
            <person name="Gilroy R."/>
            <person name="Ravi A."/>
            <person name="Getino M."/>
            <person name="Pursley I."/>
            <person name="Horton D.L."/>
            <person name="Alikhan N.F."/>
            <person name="Baker D."/>
            <person name="Gharbi K."/>
            <person name="Hall N."/>
            <person name="Watson M."/>
            <person name="Adriaenssens E.M."/>
            <person name="Foster-Nyarko E."/>
            <person name="Jarju S."/>
            <person name="Secka A."/>
            <person name="Antonio M."/>
            <person name="Oren A."/>
            <person name="Chaudhuri R.R."/>
            <person name="La Ragione R."/>
            <person name="Hildebrand F."/>
            <person name="Pallen M.J."/>
        </authorList>
    </citation>
    <scope>NUCLEOTIDE SEQUENCE</scope>
    <source>
        <strain evidence="2">MalCec1-1739</strain>
    </source>
</reference>
<dbReference type="EMBL" id="DWUP01000070">
    <property type="protein sequence ID" value="HJD52783.1"/>
    <property type="molecule type" value="Genomic_DNA"/>
</dbReference>
<feature type="domain" description="Fe/B12 periplasmic-binding" evidence="1">
    <location>
        <begin position="88"/>
        <end position="357"/>
    </location>
</feature>
<dbReference type="PANTHER" id="PTHR30535">
    <property type="entry name" value="VITAMIN B12-BINDING PROTEIN"/>
    <property type="match status" value="1"/>
</dbReference>
<dbReference type="CDD" id="cd01141">
    <property type="entry name" value="TroA_d"/>
    <property type="match status" value="1"/>
</dbReference>
<dbReference type="AlphaFoldDB" id="A0A9D2UHZ4"/>
<gene>
    <name evidence="2" type="ORF">IAA93_03520</name>
</gene>
<proteinExistence type="predicted"/>
<evidence type="ECO:0000259" key="1">
    <source>
        <dbReference type="PROSITE" id="PS50983"/>
    </source>
</evidence>
<organism evidence="2 3">
    <name type="scientific">Candidatus Avibacteroides avistercoris</name>
    <dbReference type="NCBI Taxonomy" id="2840690"/>
    <lineage>
        <taxon>Bacteria</taxon>
        <taxon>Pseudomonadati</taxon>
        <taxon>Bacteroidota</taxon>
        <taxon>Bacteroidia</taxon>
        <taxon>Bacteroidales</taxon>
        <taxon>Bacteroidaceae</taxon>
        <taxon>Bacteroidaceae incertae sedis</taxon>
        <taxon>Candidatus Avibacteroides</taxon>
    </lineage>
</organism>
<dbReference type="GO" id="GO:0071281">
    <property type="term" value="P:cellular response to iron ion"/>
    <property type="evidence" value="ECO:0007669"/>
    <property type="project" value="TreeGrafter"/>
</dbReference>
<dbReference type="PROSITE" id="PS50983">
    <property type="entry name" value="FE_B12_PBP"/>
    <property type="match status" value="1"/>
</dbReference>
<evidence type="ECO:0000313" key="2">
    <source>
        <dbReference type="EMBL" id="HJD52783.1"/>
    </source>
</evidence>
<evidence type="ECO:0000313" key="3">
    <source>
        <dbReference type="Proteomes" id="UP000787625"/>
    </source>
</evidence>
<reference evidence="2" key="2">
    <citation type="submission" date="2021-04" db="EMBL/GenBank/DDBJ databases">
        <authorList>
            <person name="Gilroy R."/>
        </authorList>
    </citation>
    <scope>NUCLEOTIDE SEQUENCE</scope>
    <source>
        <strain evidence="2">MalCec1-1739</strain>
    </source>
</reference>
<name>A0A9D2UHZ4_9BACT</name>
<comment type="caution">
    <text evidence="2">The sequence shown here is derived from an EMBL/GenBank/DDBJ whole genome shotgun (WGS) entry which is preliminary data.</text>
</comment>
<dbReference type="Gene3D" id="3.40.50.1980">
    <property type="entry name" value="Nitrogenase molybdenum iron protein domain"/>
    <property type="match status" value="2"/>
</dbReference>
<dbReference type="Pfam" id="PF01497">
    <property type="entry name" value="Peripla_BP_2"/>
    <property type="match status" value="1"/>
</dbReference>
<sequence length="371" mass="39934">MAVISALAAACSGTGPAGSHTGLQTVYEPRYAHGFAIMGNDSMLSTVLQVYNPWQGAEGVTFEYFVARGGEEAPADFAGKVIKAGARRIVCMSSSYVAMLDALGAVERIVAVSGLDYVSNPHVNARRGEIKDIGAEPDPEAITALHPDLVLLYGIRGAQSSVTAKLDEIGIPYVYMGEYLEESPLGKAEWLVALAELLGCRDAGERAFAPIPHRYDSLRAVAARASSTPRVMVNAPWSDTWYMPSAKSYVVRLIEDAGGEYVMQGNETNASSTIGMETALALLRSADIWLDAGHVPDIAALTQSNPLYAGTPPVMSGRVYNSDLRTNSRGANDFWESAVIHPDIVLADLIAIIHPELADGHRLYYYRRLAR</sequence>